<reference evidence="3 4" key="1">
    <citation type="submission" date="2016-07" db="EMBL/GenBank/DDBJ databases">
        <title>Genome analysis of Flavihumibacter stibioxidans YS-17.</title>
        <authorList>
            <person name="Shi K."/>
            <person name="Han Y."/>
            <person name="Wang G."/>
        </authorList>
    </citation>
    <scope>NUCLEOTIDE SEQUENCE [LARGE SCALE GENOMIC DNA]</scope>
    <source>
        <strain evidence="3 4">YS-17</strain>
    </source>
</reference>
<feature type="transmembrane region" description="Helical" evidence="1">
    <location>
        <begin position="12"/>
        <end position="34"/>
    </location>
</feature>
<evidence type="ECO:0000259" key="2">
    <source>
        <dbReference type="Pfam" id="PF07786"/>
    </source>
</evidence>
<gene>
    <name evidence="3" type="ORF">BC349_17795</name>
</gene>
<dbReference type="PANTHER" id="PTHR31061:SF24">
    <property type="entry name" value="LD22376P"/>
    <property type="match status" value="1"/>
</dbReference>
<evidence type="ECO:0000313" key="4">
    <source>
        <dbReference type="Proteomes" id="UP000765802"/>
    </source>
</evidence>
<proteinExistence type="predicted"/>
<keyword evidence="1" id="KW-0812">Transmembrane</keyword>
<keyword evidence="4" id="KW-1185">Reference proteome</keyword>
<feature type="transmembrane region" description="Helical" evidence="1">
    <location>
        <begin position="54"/>
        <end position="75"/>
    </location>
</feature>
<dbReference type="RefSeq" id="WP_187258234.1">
    <property type="nucleotide sequence ID" value="NZ_JBHULF010000005.1"/>
</dbReference>
<feature type="transmembrane region" description="Helical" evidence="1">
    <location>
        <begin position="87"/>
        <end position="107"/>
    </location>
</feature>
<accession>A0ABR7MD04</accession>
<comment type="caution">
    <text evidence="3">The sequence shown here is derived from an EMBL/GenBank/DDBJ whole genome shotgun (WGS) entry which is preliminary data.</text>
</comment>
<feature type="transmembrane region" description="Helical" evidence="1">
    <location>
        <begin position="345"/>
        <end position="363"/>
    </location>
</feature>
<feature type="transmembrane region" description="Helical" evidence="1">
    <location>
        <begin position="179"/>
        <end position="199"/>
    </location>
</feature>
<sequence>MSFPDTRTNVIRIASIDVLRAFTMLGMIFVNDLWSLRDIPAWLEHVSADADGMGLADIVFPAFLFIVGMSVPFAVRNRQAKGDNKTLVSWHILSRGLALLLMGLFLVNGEYISETESGMSRGAWNVLACSAFILLWNQYPSRWPAWAKRGLQAIGLMVLGWLVYRYRGGETGATIGFSTWWWGILGLIGWAYLLCALLYNWTSGKVIPLFTGWLISMLFCSANHLGWLPDTGILRSVIAPFGEGAMTAFTIGGALASQVFWSLHHKPGNRSALWFYFIAAAVLLLLLGFGTRPVWGISKIRATPSWVMICSSIMLVTFLLVHWLVDLKQKSEWFRIIRPAGTETLLCYLVPYYVYAVVQATGWSLPAEMLTGVVGLLKSFLFALMVIFFTGWLGKKLVRLKL</sequence>
<feature type="transmembrane region" description="Helical" evidence="1">
    <location>
        <begin position="151"/>
        <end position="167"/>
    </location>
</feature>
<dbReference type="EMBL" id="MBUA01000030">
    <property type="protein sequence ID" value="MBC6492913.1"/>
    <property type="molecule type" value="Genomic_DNA"/>
</dbReference>
<feature type="transmembrane region" description="Helical" evidence="1">
    <location>
        <begin position="369"/>
        <end position="393"/>
    </location>
</feature>
<name>A0ABR7MD04_9BACT</name>
<evidence type="ECO:0000256" key="1">
    <source>
        <dbReference type="SAM" id="Phobius"/>
    </source>
</evidence>
<dbReference type="Proteomes" id="UP000765802">
    <property type="component" value="Unassembled WGS sequence"/>
</dbReference>
<feature type="transmembrane region" description="Helical" evidence="1">
    <location>
        <begin position="306"/>
        <end position="325"/>
    </location>
</feature>
<feature type="transmembrane region" description="Helical" evidence="1">
    <location>
        <begin position="237"/>
        <end position="261"/>
    </location>
</feature>
<feature type="transmembrane region" description="Helical" evidence="1">
    <location>
        <begin position="122"/>
        <end position="139"/>
    </location>
</feature>
<keyword evidence="1" id="KW-0472">Membrane</keyword>
<feature type="transmembrane region" description="Helical" evidence="1">
    <location>
        <begin position="273"/>
        <end position="294"/>
    </location>
</feature>
<feature type="transmembrane region" description="Helical" evidence="1">
    <location>
        <begin position="206"/>
        <end position="225"/>
    </location>
</feature>
<feature type="domain" description="Heparan-alpha-glucosaminide N-acetyltransferase catalytic" evidence="2">
    <location>
        <begin position="12"/>
        <end position="121"/>
    </location>
</feature>
<dbReference type="InterPro" id="IPR012429">
    <property type="entry name" value="HGSNAT_cat"/>
</dbReference>
<keyword evidence="1" id="KW-1133">Transmembrane helix</keyword>
<dbReference type="Pfam" id="PF07786">
    <property type="entry name" value="HGSNAT_cat"/>
    <property type="match status" value="1"/>
</dbReference>
<evidence type="ECO:0000313" key="3">
    <source>
        <dbReference type="EMBL" id="MBC6492913.1"/>
    </source>
</evidence>
<dbReference type="PANTHER" id="PTHR31061">
    <property type="entry name" value="LD22376P"/>
    <property type="match status" value="1"/>
</dbReference>
<protein>
    <recommendedName>
        <fullName evidence="2">Heparan-alpha-glucosaminide N-acetyltransferase catalytic domain-containing protein</fullName>
    </recommendedName>
</protein>
<organism evidence="3 4">
    <name type="scientific">Flavihumibacter stibioxidans</name>
    <dbReference type="NCBI Taxonomy" id="1834163"/>
    <lineage>
        <taxon>Bacteria</taxon>
        <taxon>Pseudomonadati</taxon>
        <taxon>Bacteroidota</taxon>
        <taxon>Chitinophagia</taxon>
        <taxon>Chitinophagales</taxon>
        <taxon>Chitinophagaceae</taxon>
        <taxon>Flavihumibacter</taxon>
    </lineage>
</organism>